<keyword evidence="2" id="KW-1185">Reference proteome</keyword>
<dbReference type="EMBL" id="CP071794">
    <property type="protein sequence ID" value="QTD55446.1"/>
    <property type="molecule type" value="Genomic_DNA"/>
</dbReference>
<evidence type="ECO:0000313" key="1">
    <source>
        <dbReference type="EMBL" id="QTD55446.1"/>
    </source>
</evidence>
<gene>
    <name evidence="1" type="ORF">J4G78_14725</name>
</gene>
<proteinExistence type="predicted"/>
<sequence length="103" mass="11467">MNQIVESFRHSQDMLFSALDGHDSEAIFEASQQLGQAASQLGALDKTELKPSLQPLLSEADELMQASIYRLRFLRDHSATRLQLLAGWRESQANTYSGTANGR</sequence>
<protein>
    <recommendedName>
        <fullName evidence="3">Flagellar protein FliT</fullName>
    </recommendedName>
</protein>
<organism evidence="1 2">
    <name type="scientific">Parasphingorhabdus cellanae</name>
    <dbReference type="NCBI Taxonomy" id="2806553"/>
    <lineage>
        <taxon>Bacteria</taxon>
        <taxon>Pseudomonadati</taxon>
        <taxon>Pseudomonadota</taxon>
        <taxon>Alphaproteobacteria</taxon>
        <taxon>Sphingomonadales</taxon>
        <taxon>Sphingomonadaceae</taxon>
        <taxon>Parasphingorhabdus</taxon>
    </lineage>
</organism>
<reference evidence="1 2" key="1">
    <citation type="submission" date="2021-03" db="EMBL/GenBank/DDBJ databases">
        <title>Complete genome of Parasphingorhabdus_sp.JHSY0214.</title>
        <authorList>
            <person name="Yoo J.H."/>
            <person name="Bae J.W."/>
        </authorList>
    </citation>
    <scope>NUCLEOTIDE SEQUENCE [LARGE SCALE GENOMIC DNA]</scope>
    <source>
        <strain evidence="1 2">JHSY0214</strain>
    </source>
</reference>
<name>A0ABX7T1K5_9SPHN</name>
<evidence type="ECO:0008006" key="3">
    <source>
        <dbReference type="Google" id="ProtNLM"/>
    </source>
</evidence>
<dbReference type="RefSeq" id="WP_207987284.1">
    <property type="nucleotide sequence ID" value="NZ_CP071794.1"/>
</dbReference>
<dbReference type="Proteomes" id="UP000663923">
    <property type="component" value="Chromosome"/>
</dbReference>
<evidence type="ECO:0000313" key="2">
    <source>
        <dbReference type="Proteomes" id="UP000663923"/>
    </source>
</evidence>
<accession>A0ABX7T1K5</accession>